<gene>
    <name evidence="1" type="ORF">NDR86_22510</name>
</gene>
<proteinExistence type="predicted"/>
<dbReference type="RefSeq" id="WP_251914561.1">
    <property type="nucleotide sequence ID" value="NZ_JAMRXG010000009.1"/>
</dbReference>
<organism evidence="1 2">
    <name type="scientific">Nocardia pulmonis</name>
    <dbReference type="NCBI Taxonomy" id="2951408"/>
    <lineage>
        <taxon>Bacteria</taxon>
        <taxon>Bacillati</taxon>
        <taxon>Actinomycetota</taxon>
        <taxon>Actinomycetes</taxon>
        <taxon>Mycobacteriales</taxon>
        <taxon>Nocardiaceae</taxon>
        <taxon>Nocardia</taxon>
    </lineage>
</organism>
<protein>
    <submittedName>
        <fullName evidence="1">Uncharacterized protein</fullName>
    </submittedName>
</protein>
<dbReference type="EMBL" id="JAMRXG010000009">
    <property type="protein sequence ID" value="MCM6776262.1"/>
    <property type="molecule type" value="Genomic_DNA"/>
</dbReference>
<sequence length="130" mass="14696">MADHDPADDFVEFFEADWPSGIPVGVHASRYTVTCLPIDHFEAHLFSVHVEYTGRGRWAVRRLKRCYDINGKPDWESIPSERTDEWLDRFRFDRDTALAVARRVAPTLIVNGTTVPRALARIAAEAADAG</sequence>
<comment type="caution">
    <text evidence="1">The sequence shown here is derived from an EMBL/GenBank/DDBJ whole genome shotgun (WGS) entry which is preliminary data.</text>
</comment>
<evidence type="ECO:0000313" key="2">
    <source>
        <dbReference type="Proteomes" id="UP001139157"/>
    </source>
</evidence>
<accession>A0A9X2E8I1</accession>
<reference evidence="1" key="1">
    <citation type="submission" date="2022-06" db="EMBL/GenBank/DDBJ databases">
        <title>Novel species in genus nocardia.</title>
        <authorList>
            <person name="Li F."/>
        </authorList>
    </citation>
    <scope>NUCLEOTIDE SEQUENCE</scope>
    <source>
        <strain evidence="1">CDC141</strain>
    </source>
</reference>
<evidence type="ECO:0000313" key="1">
    <source>
        <dbReference type="EMBL" id="MCM6776262.1"/>
    </source>
</evidence>
<dbReference type="Proteomes" id="UP001139157">
    <property type="component" value="Unassembled WGS sequence"/>
</dbReference>
<name>A0A9X2E8I1_9NOCA</name>
<keyword evidence="2" id="KW-1185">Reference proteome</keyword>
<dbReference type="AlphaFoldDB" id="A0A9X2E8I1"/>